<dbReference type="InterPro" id="IPR007219">
    <property type="entry name" value="XnlR_reg_dom"/>
</dbReference>
<dbReference type="PANTHER" id="PTHR47782">
    <property type="entry name" value="ZN(II)2CYS6 TRANSCRIPTION FACTOR (EUROFUNG)-RELATED"/>
    <property type="match status" value="1"/>
</dbReference>
<dbReference type="InterPro" id="IPR036864">
    <property type="entry name" value="Zn2-C6_fun-type_DNA-bd_sf"/>
</dbReference>
<dbReference type="InterPro" id="IPR001138">
    <property type="entry name" value="Zn2Cys6_DnaBD"/>
</dbReference>
<proteinExistence type="predicted"/>
<feature type="region of interest" description="Disordered" evidence="8">
    <location>
        <begin position="119"/>
        <end position="184"/>
    </location>
</feature>
<organism evidence="11 12">
    <name type="scientific">Pyricularia grisea</name>
    <name type="common">Crabgrass-specific blast fungus</name>
    <name type="synonym">Magnaporthe grisea</name>
    <dbReference type="NCBI Taxonomy" id="148305"/>
    <lineage>
        <taxon>Eukaryota</taxon>
        <taxon>Fungi</taxon>
        <taxon>Dikarya</taxon>
        <taxon>Ascomycota</taxon>
        <taxon>Pezizomycotina</taxon>
        <taxon>Sordariomycetes</taxon>
        <taxon>Sordariomycetidae</taxon>
        <taxon>Magnaporthales</taxon>
        <taxon>Pyriculariaceae</taxon>
        <taxon>Pyricularia</taxon>
    </lineage>
</organism>
<comment type="subcellular location">
    <subcellularLocation>
        <location evidence="1">Nucleus</location>
    </subcellularLocation>
</comment>
<gene>
    <name evidence="11" type="ORF">MCOR33_002669</name>
</gene>
<keyword evidence="2" id="KW-0479">Metal-binding</keyword>
<feature type="domain" description="Zn(2)-C6 fungal-type" evidence="10">
    <location>
        <begin position="44"/>
        <end position="74"/>
    </location>
</feature>
<evidence type="ECO:0000256" key="3">
    <source>
        <dbReference type="ARBA" id="ARBA00022833"/>
    </source>
</evidence>
<evidence type="ECO:0000256" key="5">
    <source>
        <dbReference type="ARBA" id="ARBA00023125"/>
    </source>
</evidence>
<dbReference type="CDD" id="cd00067">
    <property type="entry name" value="GAL4"/>
    <property type="match status" value="1"/>
</dbReference>
<dbReference type="Pfam" id="PF04082">
    <property type="entry name" value="Fungal_trans"/>
    <property type="match status" value="1"/>
</dbReference>
<keyword evidence="5" id="KW-0238">DNA-binding</keyword>
<dbReference type="PROSITE" id="PS50048">
    <property type="entry name" value="ZN2_CY6_FUNGAL_2"/>
    <property type="match status" value="1"/>
</dbReference>
<feature type="region of interest" description="Disordered" evidence="8">
    <location>
        <begin position="536"/>
        <end position="561"/>
    </location>
</feature>
<dbReference type="PANTHER" id="PTHR47782:SF12">
    <property type="entry name" value="ZN(II)2CYS6 TRANSCRIPTION FACTOR (EUROFUNG)"/>
    <property type="match status" value="1"/>
</dbReference>
<keyword evidence="3" id="KW-0862">Zinc</keyword>
<evidence type="ECO:0000256" key="9">
    <source>
        <dbReference type="SAM" id="Phobius"/>
    </source>
</evidence>
<protein>
    <recommendedName>
        <fullName evidence="10">Zn(2)-C6 fungal-type domain-containing protein</fullName>
    </recommendedName>
</protein>
<dbReference type="Gene3D" id="4.10.240.10">
    <property type="entry name" value="Zn(2)-C6 fungal-type DNA-binding domain"/>
    <property type="match status" value="1"/>
</dbReference>
<dbReference type="EMBL" id="JABSND010000031">
    <property type="protein sequence ID" value="KAI6301947.1"/>
    <property type="molecule type" value="Genomic_DNA"/>
</dbReference>
<keyword evidence="12" id="KW-1185">Reference proteome</keyword>
<dbReference type="SUPFAM" id="SSF57701">
    <property type="entry name" value="Zn2/Cys6 DNA-binding domain"/>
    <property type="match status" value="1"/>
</dbReference>
<evidence type="ECO:0000256" key="2">
    <source>
        <dbReference type="ARBA" id="ARBA00022723"/>
    </source>
</evidence>
<keyword evidence="9" id="KW-1133">Transmembrane helix</keyword>
<dbReference type="PROSITE" id="PS00463">
    <property type="entry name" value="ZN2_CY6_FUNGAL_1"/>
    <property type="match status" value="1"/>
</dbReference>
<evidence type="ECO:0000256" key="6">
    <source>
        <dbReference type="ARBA" id="ARBA00023163"/>
    </source>
</evidence>
<keyword evidence="4" id="KW-0805">Transcription regulation</keyword>
<dbReference type="InterPro" id="IPR052202">
    <property type="entry name" value="Yeast_MetPath_Reg"/>
</dbReference>
<feature type="compositionally biased region" description="Pro residues" evidence="8">
    <location>
        <begin position="119"/>
        <end position="128"/>
    </location>
</feature>
<feature type="transmembrane region" description="Helical" evidence="9">
    <location>
        <begin position="623"/>
        <end position="645"/>
    </location>
</feature>
<dbReference type="SMART" id="SM00906">
    <property type="entry name" value="Fungal_trans"/>
    <property type="match status" value="1"/>
</dbReference>
<dbReference type="Proteomes" id="UP001059893">
    <property type="component" value="Unassembled WGS sequence"/>
</dbReference>
<feature type="compositionally biased region" description="Basic and acidic residues" evidence="8">
    <location>
        <begin position="153"/>
        <end position="164"/>
    </location>
</feature>
<evidence type="ECO:0000256" key="4">
    <source>
        <dbReference type="ARBA" id="ARBA00023015"/>
    </source>
</evidence>
<dbReference type="CDD" id="cd12148">
    <property type="entry name" value="fungal_TF_MHR"/>
    <property type="match status" value="1"/>
</dbReference>
<evidence type="ECO:0000256" key="1">
    <source>
        <dbReference type="ARBA" id="ARBA00004123"/>
    </source>
</evidence>
<evidence type="ECO:0000256" key="7">
    <source>
        <dbReference type="ARBA" id="ARBA00023242"/>
    </source>
</evidence>
<sequence length="765" mass="84107">MMDWNIVAPLNGEWTLDCPPDTGSNSVGPASESSTRKEPRVALACKRCKRRKQRCDGVHPVCRSCEKAKVPCIYERPVRPQYPGGKSLYIAALEERIAFLESRLPGFAEDHFVAAPPAPALAPAPAPAPASHADPNPPPHAGSTISPIAVPDRGVEDGHREKAPESPAFRRRSRQDPLIGSFSDAESSSLVDGVAYLSLRASGSGDADTEPCYLGSTSGATIARMLQASIFDSSRGRRAIFGTGEYPAAADYDQTPAMPPSPTSPASVVIGTAAAFPGREAAGMLFDVFFDRLHTHWPILDRRLYTHLFEKQYEQGELSIQQRGVMHLIYAISSRFLQLTNKPSGVHPETHLKAAIQHMDYILEQHNLGTVQFLLLLALHGQRSPYGAGSWSQVRHAVTLCIELGFHRRRRTAPLPSNNSSPRAVEMRCRVFWAAYCLDRLTSGVLGRPFAIDDREIDAELPSPDPDLRDLTATPSSGSPLTWSNVLPFIHIVKLHRIQSRIHSRIYRVNRQESPTPADLDAEISSLQGELDEWRVRVPHPPPKRSTVDGGAPSSPGWMYDPESQHHDSRDFFELQYHKSVLLLLTALLPTLDPHADARFRAVAHSAASVCAAYRRLERQRTLSYTMLALHSCFVAGLTLVYCVWRGGRRLLGYEALEATRACSQSLAIFGEKWPGAVKYRDVFDALSGSLLRVMMTEDGGFGGGGGGGERLRLDSRDLCLPEDEVVGMDSVLSDAVRNAFMEVDEEAPGGAEVWQMFNEMVQGD</sequence>
<keyword evidence="7" id="KW-0539">Nucleus</keyword>
<evidence type="ECO:0000313" key="12">
    <source>
        <dbReference type="Proteomes" id="UP001059893"/>
    </source>
</evidence>
<keyword evidence="9" id="KW-0812">Transmembrane</keyword>
<dbReference type="Pfam" id="PF00172">
    <property type="entry name" value="Zn_clus"/>
    <property type="match status" value="1"/>
</dbReference>
<keyword evidence="9" id="KW-0472">Membrane</keyword>
<comment type="caution">
    <text evidence="11">The sequence shown here is derived from an EMBL/GenBank/DDBJ whole genome shotgun (WGS) entry which is preliminary data.</text>
</comment>
<evidence type="ECO:0000259" key="10">
    <source>
        <dbReference type="PROSITE" id="PS50048"/>
    </source>
</evidence>
<dbReference type="SMART" id="SM00066">
    <property type="entry name" value="GAL4"/>
    <property type="match status" value="1"/>
</dbReference>
<evidence type="ECO:0000256" key="8">
    <source>
        <dbReference type="SAM" id="MobiDB-lite"/>
    </source>
</evidence>
<name>A0ABQ8NTM8_PYRGI</name>
<evidence type="ECO:0000313" key="11">
    <source>
        <dbReference type="EMBL" id="KAI6301947.1"/>
    </source>
</evidence>
<accession>A0ABQ8NTM8</accession>
<keyword evidence="6" id="KW-0804">Transcription</keyword>
<reference evidence="11" key="1">
    <citation type="submission" date="2021-01" db="EMBL/GenBank/DDBJ databases">
        <title>Deciphering the adaptive evolutionary patterns associated with biogeogrpahic diversity in the finger millet blast pathogen Magnaporthe oryzae in Eastern Africa.</title>
        <authorList>
            <person name="Onyema G."/>
            <person name="Shittu T.A."/>
            <person name="Dodsworth S."/>
            <person name="Devilliers S."/>
            <person name="Muthumeenakshi S."/>
            <person name="Sreenivasaprasad S."/>
        </authorList>
    </citation>
    <scope>NUCLEOTIDE SEQUENCE</scope>
    <source>
        <strain evidence="11">D15/s37</strain>
    </source>
</reference>